<organism evidence="3 4">
    <name type="scientific">Mycoplasma putrefaciens (strain ATCC 15718 / NCTC 10155 / C30 KS-1 / KS-1)</name>
    <dbReference type="NCBI Taxonomy" id="743965"/>
    <lineage>
        <taxon>Bacteria</taxon>
        <taxon>Bacillati</taxon>
        <taxon>Mycoplasmatota</taxon>
        <taxon>Mollicutes</taxon>
        <taxon>Mycoplasmataceae</taxon>
        <taxon>Mycoplasma</taxon>
    </lineage>
</organism>
<dbReference type="PANTHER" id="PTHR23407:SF11">
    <property type="entry name" value="CHROMOSOME UNDETERMINED SCAFFOLD_24, WHOLE GENOME SHOTGUN SEQUENCE"/>
    <property type="match status" value="1"/>
</dbReference>
<dbReference type="AlphaFoldDB" id="A0A7U4E9A6"/>
<dbReference type="KEGG" id="mpf:MPUT_0270"/>
<dbReference type="SUPFAM" id="SSF100950">
    <property type="entry name" value="NagB/RpiA/CoA transferase-like"/>
    <property type="match status" value="1"/>
</dbReference>
<evidence type="ECO:0000256" key="2">
    <source>
        <dbReference type="RuleBase" id="RU361279"/>
    </source>
</evidence>
<keyword evidence="1 2" id="KW-0547">Nucleotide-binding</keyword>
<proteinExistence type="inferred from homology"/>
<protein>
    <recommendedName>
        <fullName evidence="2">5-formyltetrahydrofolate cyclo-ligase</fullName>
        <ecNumber evidence="2">6.3.3.2</ecNumber>
    </recommendedName>
</protein>
<dbReference type="EC" id="6.3.3.2" evidence="2"/>
<dbReference type="Proteomes" id="UP000008907">
    <property type="component" value="Chromosome"/>
</dbReference>
<name>A0A7U4E9A6_MYCPK</name>
<evidence type="ECO:0000313" key="3">
    <source>
        <dbReference type="EMBL" id="AEM68652.1"/>
    </source>
</evidence>
<dbReference type="GO" id="GO:0046872">
    <property type="term" value="F:metal ion binding"/>
    <property type="evidence" value="ECO:0007669"/>
    <property type="project" value="UniProtKB-KW"/>
</dbReference>
<dbReference type="GO" id="GO:0009396">
    <property type="term" value="P:folic acid-containing compound biosynthetic process"/>
    <property type="evidence" value="ECO:0007669"/>
    <property type="project" value="TreeGrafter"/>
</dbReference>
<dbReference type="Gene3D" id="3.40.50.10420">
    <property type="entry name" value="NagB/RpiA/CoA transferase-like"/>
    <property type="match status" value="1"/>
</dbReference>
<evidence type="ECO:0000313" key="4">
    <source>
        <dbReference type="Proteomes" id="UP000008907"/>
    </source>
</evidence>
<dbReference type="InterPro" id="IPR037171">
    <property type="entry name" value="NagB/RpiA_transferase-like"/>
</dbReference>
<comment type="similarity">
    <text evidence="2">Belongs to the 5-formyltetrahydrofolate cyclo-ligase family.</text>
</comment>
<keyword evidence="2" id="KW-0460">Magnesium</keyword>
<dbReference type="GO" id="GO:0035999">
    <property type="term" value="P:tetrahydrofolate interconversion"/>
    <property type="evidence" value="ECO:0007669"/>
    <property type="project" value="TreeGrafter"/>
</dbReference>
<dbReference type="InterPro" id="IPR002698">
    <property type="entry name" value="FTHF_cligase"/>
</dbReference>
<reference evidence="3 4" key="1">
    <citation type="journal article" date="2011" name="J. Bacteriol.">
        <title>Genome Sequence of Mycoplasma putrefaciens Type Strain KS1.</title>
        <authorList>
            <person name="Calcutt M.J."/>
            <person name="Foecking M.F."/>
        </authorList>
    </citation>
    <scope>NUCLEOTIDE SEQUENCE [LARGE SCALE GENOMIC DNA]</scope>
    <source>
        <strain evidence="4">ATCC 15718 / NCTC 10155 / C30 KS-1 / KS-1</strain>
    </source>
</reference>
<comment type="cofactor">
    <cofactor evidence="2">
        <name>Mg(2+)</name>
        <dbReference type="ChEBI" id="CHEBI:18420"/>
    </cofactor>
</comment>
<feature type="binding site" evidence="1">
    <location>
        <position position="54"/>
    </location>
    <ligand>
        <name>substrate</name>
    </ligand>
</feature>
<evidence type="ECO:0000256" key="1">
    <source>
        <dbReference type="PIRSR" id="PIRSR006806-1"/>
    </source>
</evidence>
<comment type="catalytic activity">
    <reaction evidence="2">
        <text>(6S)-5-formyl-5,6,7,8-tetrahydrofolate + ATP = (6R)-5,10-methenyltetrahydrofolate + ADP + phosphate</text>
        <dbReference type="Rhea" id="RHEA:10488"/>
        <dbReference type="ChEBI" id="CHEBI:30616"/>
        <dbReference type="ChEBI" id="CHEBI:43474"/>
        <dbReference type="ChEBI" id="CHEBI:57455"/>
        <dbReference type="ChEBI" id="CHEBI:57457"/>
        <dbReference type="ChEBI" id="CHEBI:456216"/>
        <dbReference type="EC" id="6.3.3.2"/>
    </reaction>
</comment>
<dbReference type="Pfam" id="PF01812">
    <property type="entry name" value="5-FTHF_cyc-lig"/>
    <property type="match status" value="1"/>
</dbReference>
<dbReference type="NCBIfam" id="TIGR02727">
    <property type="entry name" value="MTHFS_bact"/>
    <property type="match status" value="1"/>
</dbReference>
<dbReference type="EMBL" id="CP003021">
    <property type="protein sequence ID" value="AEM68652.1"/>
    <property type="molecule type" value="Genomic_DNA"/>
</dbReference>
<accession>A0A7U4E9A6</accession>
<dbReference type="PANTHER" id="PTHR23407">
    <property type="entry name" value="ATPASE INHIBITOR/5-FORMYLTETRAHYDROFOLATE CYCLO-LIGASE"/>
    <property type="match status" value="1"/>
</dbReference>
<feature type="binding site" evidence="1">
    <location>
        <begin position="130"/>
        <end position="138"/>
    </location>
    <ligand>
        <name>ATP</name>
        <dbReference type="ChEBI" id="CHEBI:30616"/>
    </ligand>
</feature>
<dbReference type="RefSeq" id="WP_014035008.1">
    <property type="nucleotide sequence ID" value="NC_015946.1"/>
</dbReference>
<keyword evidence="1 2" id="KW-0067">ATP-binding</keyword>
<sequence>MNKTNLRKLLLLKRQNFSNTYIETSSLMITNKVIEFVSKSQFQEICLFLSTKYEVQTKLIIDWCWQNNIKVYVPKVLNDHEMVMIRYLATNHTSLNRFKIYEPINQQLADLTTIDCVFTPLVGFDTSLNRIGMGKGFYDRFFSLNNLNNFNYLKVGLAFNQQFVDHQITTDSYDVKLDLIITETKIYS</sequence>
<dbReference type="InterPro" id="IPR024185">
    <property type="entry name" value="FTHF_cligase-like_sf"/>
</dbReference>
<feature type="binding site" evidence="1">
    <location>
        <position position="49"/>
    </location>
    <ligand>
        <name>substrate</name>
    </ligand>
</feature>
<feature type="binding site" evidence="1">
    <location>
        <begin position="3"/>
        <end position="7"/>
    </location>
    <ligand>
        <name>ATP</name>
        <dbReference type="ChEBI" id="CHEBI:30616"/>
    </ligand>
</feature>
<keyword evidence="2" id="KW-0479">Metal-binding</keyword>
<dbReference type="GO" id="GO:0005524">
    <property type="term" value="F:ATP binding"/>
    <property type="evidence" value="ECO:0007669"/>
    <property type="project" value="UniProtKB-KW"/>
</dbReference>
<dbReference type="PIRSF" id="PIRSF006806">
    <property type="entry name" value="FTHF_cligase"/>
    <property type="match status" value="1"/>
</dbReference>
<gene>
    <name evidence="3" type="ordered locus">MPUT_0270</name>
</gene>
<dbReference type="GO" id="GO:0030272">
    <property type="term" value="F:5-formyltetrahydrofolate cyclo-ligase activity"/>
    <property type="evidence" value="ECO:0007669"/>
    <property type="project" value="UniProtKB-EC"/>
</dbReference>